<evidence type="ECO:0000313" key="2">
    <source>
        <dbReference type="Proteomes" id="UP000694415"/>
    </source>
</evidence>
<dbReference type="AlphaFoldDB" id="A0A8C6MYQ8"/>
<accession>A0A8C6MYQ8</accession>
<reference evidence="1" key="2">
    <citation type="submission" date="2025-09" db="UniProtKB">
        <authorList>
            <consortium name="Ensembl"/>
        </authorList>
    </citation>
    <scope>IDENTIFICATION</scope>
</reference>
<name>A0A8C6MYQ8_MUSSI</name>
<protein>
    <submittedName>
        <fullName evidence="1">Uncharacterized protein</fullName>
    </submittedName>
</protein>
<dbReference type="Proteomes" id="UP000694415">
    <property type="component" value="Unplaced"/>
</dbReference>
<dbReference type="Ensembl" id="ENSMSIT00000028936.1">
    <property type="protein sequence ID" value="ENSMSIP00000022938.1"/>
    <property type="gene ID" value="ENSMSIG00000019493.1"/>
</dbReference>
<reference evidence="1" key="1">
    <citation type="submission" date="2025-08" db="UniProtKB">
        <authorList>
            <consortium name="Ensembl"/>
        </authorList>
    </citation>
    <scope>IDENTIFICATION</scope>
</reference>
<evidence type="ECO:0000313" key="1">
    <source>
        <dbReference type="Ensembl" id="ENSMSIP00000022938.1"/>
    </source>
</evidence>
<proteinExistence type="predicted"/>
<keyword evidence="2" id="KW-1185">Reference proteome</keyword>
<organism evidence="1 2">
    <name type="scientific">Mus spicilegus</name>
    <name type="common">Mound-building mouse</name>
    <dbReference type="NCBI Taxonomy" id="10103"/>
    <lineage>
        <taxon>Eukaryota</taxon>
        <taxon>Metazoa</taxon>
        <taxon>Chordata</taxon>
        <taxon>Craniata</taxon>
        <taxon>Vertebrata</taxon>
        <taxon>Euteleostomi</taxon>
        <taxon>Mammalia</taxon>
        <taxon>Eutheria</taxon>
        <taxon>Euarchontoglires</taxon>
        <taxon>Glires</taxon>
        <taxon>Rodentia</taxon>
        <taxon>Myomorpha</taxon>
        <taxon>Muroidea</taxon>
        <taxon>Muridae</taxon>
        <taxon>Murinae</taxon>
        <taxon>Mus</taxon>
        <taxon>Mus</taxon>
    </lineage>
</organism>
<sequence length="121" mass="13609">TLLLEALAFLFPLKSPWNSKYHTVVETYMEEQLLECLPLNVIAFAMSLKVHKCEVTDDIFATLIFVIFSYFEESNSGRESRKGEGLVLALSSGLVMTSLYESCFYLGFPELLVALGPTSRQ</sequence>